<evidence type="ECO:0000256" key="1">
    <source>
        <dbReference type="ARBA" id="ARBA00022679"/>
    </source>
</evidence>
<gene>
    <name evidence="6" type="ORF">BKA15_004267</name>
</gene>
<name>A0A7Y9IAA5_9ACTN</name>
<dbReference type="SUPFAM" id="SSF55781">
    <property type="entry name" value="GAF domain-like"/>
    <property type="match status" value="1"/>
</dbReference>
<dbReference type="Gene3D" id="1.10.10.10">
    <property type="entry name" value="Winged helix-like DNA-binding domain superfamily/Winged helix DNA-binding domain"/>
    <property type="match status" value="1"/>
</dbReference>
<keyword evidence="7" id="KW-1185">Reference proteome</keyword>
<keyword evidence="4" id="KW-0804">Transcription</keyword>
<keyword evidence="2" id="KW-0418">Kinase</keyword>
<sequence>MGTDSLDEQFAEFAWRTTQSDADLVSTMLDITDTARKVIGADGAGLTVIRAGGRLESLSDSELIKRSDKLQHELRQGPCVEAATENHNTVSGDLAVDERWPVWGPKVVDLGFRSVMSVSLHTAGRRRLGALNLYGHARQQFTSRDMTVLSLYAAHATAALWSAVNAHNLTQAIQTRTQIGEAIGILMQRYDLTEDQAASVLKRYSQNTNTKLQTLARDVITRRELPADGVDPVSGS</sequence>
<dbReference type="InterPro" id="IPR003018">
    <property type="entry name" value="GAF"/>
</dbReference>
<keyword evidence="1" id="KW-0808">Transferase</keyword>
<evidence type="ECO:0000256" key="2">
    <source>
        <dbReference type="ARBA" id="ARBA00022777"/>
    </source>
</evidence>
<dbReference type="Proteomes" id="UP000569914">
    <property type="component" value="Unassembled WGS sequence"/>
</dbReference>
<accession>A0A7Y9IAA5</accession>
<dbReference type="PROSITE" id="PS50921">
    <property type="entry name" value="ANTAR"/>
    <property type="match status" value="1"/>
</dbReference>
<keyword evidence="3" id="KW-0805">Transcription regulation</keyword>
<dbReference type="InterPro" id="IPR005561">
    <property type="entry name" value="ANTAR"/>
</dbReference>
<dbReference type="SMART" id="SM00065">
    <property type="entry name" value="GAF"/>
    <property type="match status" value="1"/>
</dbReference>
<dbReference type="GO" id="GO:0003723">
    <property type="term" value="F:RNA binding"/>
    <property type="evidence" value="ECO:0007669"/>
    <property type="project" value="InterPro"/>
</dbReference>
<dbReference type="PIRSF" id="PIRSF036625">
    <property type="entry name" value="GAF_ANTAR"/>
    <property type="match status" value="1"/>
</dbReference>
<dbReference type="RefSeq" id="WP_179754082.1">
    <property type="nucleotide sequence ID" value="NZ_JACCBU010000001.1"/>
</dbReference>
<evidence type="ECO:0000313" key="7">
    <source>
        <dbReference type="Proteomes" id="UP000569914"/>
    </source>
</evidence>
<dbReference type="SMART" id="SM01012">
    <property type="entry name" value="ANTAR"/>
    <property type="match status" value="1"/>
</dbReference>
<evidence type="ECO:0000313" key="6">
    <source>
        <dbReference type="EMBL" id="NYE72938.1"/>
    </source>
</evidence>
<dbReference type="InterPro" id="IPR011006">
    <property type="entry name" value="CheY-like_superfamily"/>
</dbReference>
<feature type="domain" description="ANTAR" evidence="5">
    <location>
        <begin position="157"/>
        <end position="220"/>
    </location>
</feature>
<evidence type="ECO:0000259" key="5">
    <source>
        <dbReference type="PROSITE" id="PS50921"/>
    </source>
</evidence>
<evidence type="ECO:0000256" key="4">
    <source>
        <dbReference type="ARBA" id="ARBA00023163"/>
    </source>
</evidence>
<reference evidence="6 7" key="1">
    <citation type="submission" date="2020-07" db="EMBL/GenBank/DDBJ databases">
        <title>Sequencing the genomes of 1000 actinobacteria strains.</title>
        <authorList>
            <person name="Klenk H.-P."/>
        </authorList>
    </citation>
    <scope>NUCLEOTIDE SEQUENCE [LARGE SCALE GENOMIC DNA]</scope>
    <source>
        <strain evidence="6 7">DSM 22083</strain>
    </source>
</reference>
<comment type="caution">
    <text evidence="6">The sequence shown here is derived from an EMBL/GenBank/DDBJ whole genome shotgun (WGS) entry which is preliminary data.</text>
</comment>
<dbReference type="Gene3D" id="3.30.450.40">
    <property type="match status" value="1"/>
</dbReference>
<proteinExistence type="predicted"/>
<dbReference type="EMBL" id="JACCBU010000001">
    <property type="protein sequence ID" value="NYE72938.1"/>
    <property type="molecule type" value="Genomic_DNA"/>
</dbReference>
<dbReference type="InterPro" id="IPR012074">
    <property type="entry name" value="GAF_ANTAR"/>
</dbReference>
<dbReference type="Pfam" id="PF13185">
    <property type="entry name" value="GAF_2"/>
    <property type="match status" value="1"/>
</dbReference>
<organism evidence="6 7">
    <name type="scientific">Microlunatus parietis</name>
    <dbReference type="NCBI Taxonomy" id="682979"/>
    <lineage>
        <taxon>Bacteria</taxon>
        <taxon>Bacillati</taxon>
        <taxon>Actinomycetota</taxon>
        <taxon>Actinomycetes</taxon>
        <taxon>Propionibacteriales</taxon>
        <taxon>Propionibacteriaceae</taxon>
        <taxon>Microlunatus</taxon>
    </lineage>
</organism>
<dbReference type="AlphaFoldDB" id="A0A7Y9IAA5"/>
<dbReference type="Pfam" id="PF03861">
    <property type="entry name" value="ANTAR"/>
    <property type="match status" value="1"/>
</dbReference>
<protein>
    <submittedName>
        <fullName evidence="6">GAF domain-containing protein</fullName>
    </submittedName>
</protein>
<dbReference type="SUPFAM" id="SSF52172">
    <property type="entry name" value="CheY-like"/>
    <property type="match status" value="1"/>
</dbReference>
<dbReference type="GO" id="GO:0016301">
    <property type="term" value="F:kinase activity"/>
    <property type="evidence" value="ECO:0007669"/>
    <property type="project" value="UniProtKB-KW"/>
</dbReference>
<dbReference type="InterPro" id="IPR036388">
    <property type="entry name" value="WH-like_DNA-bd_sf"/>
</dbReference>
<dbReference type="InterPro" id="IPR029016">
    <property type="entry name" value="GAF-like_dom_sf"/>
</dbReference>
<evidence type="ECO:0000256" key="3">
    <source>
        <dbReference type="ARBA" id="ARBA00023015"/>
    </source>
</evidence>